<feature type="compositionally biased region" description="Polar residues" evidence="1">
    <location>
        <begin position="1"/>
        <end position="20"/>
    </location>
</feature>
<accession>A0A9P1DET2</accession>
<comment type="caution">
    <text evidence="2">The sequence shown here is derived from an EMBL/GenBank/DDBJ whole genome shotgun (WGS) entry which is preliminary data.</text>
</comment>
<keyword evidence="4" id="KW-1185">Reference proteome</keyword>
<name>A0A9P1DET2_9DINO</name>
<dbReference type="OrthoDB" id="421192at2759"/>
<evidence type="ECO:0000313" key="4">
    <source>
        <dbReference type="Proteomes" id="UP001152797"/>
    </source>
</evidence>
<reference evidence="3 4" key="2">
    <citation type="submission" date="2024-05" db="EMBL/GenBank/DDBJ databases">
        <authorList>
            <person name="Chen Y."/>
            <person name="Shah S."/>
            <person name="Dougan E. K."/>
            <person name="Thang M."/>
            <person name="Chan C."/>
        </authorList>
    </citation>
    <scope>NUCLEOTIDE SEQUENCE [LARGE SCALE GENOMIC DNA]</scope>
</reference>
<dbReference type="EMBL" id="CAMXCT010004213">
    <property type="protein sequence ID" value="CAI4008147.1"/>
    <property type="molecule type" value="Genomic_DNA"/>
</dbReference>
<sequence>MYRSPTVSTRMSLQQPTDPKSCSPKDPNCHDSFKRVADLPYCCTPACTYKADNSSCSCPWRRFTNYKCQYVDGVGGTQIYPNDIVINTFRHEYTQELNASCGQEGCSKLWITSGAQDRFMADVEDFTLLVDHAVQNQELGIARTSREMEGWLLVNGTHELQQQLCSSTNTSMTAPFYGERTTKAPCYLKPNSTDKDGLDYFTVRTLMMAMGLTLEGESYEGSGHSLRYEGLTVTLKIHYFDTWPWHGVLRDGNGRTKVLYVYSLVPLKDNPYKVSDLIYSKYPEERIRRDMHGIYLSAMPEGELGIFDAQTLLLTYFLKQRNYYKEMLIHVSADFSDVRDLEAKTDEEIQEILKEKGLPRTGSRVQQILSILDAGGLSHHNHSEPARLSTGGGARLLEAGESQMRLR</sequence>
<feature type="region of interest" description="Disordered" evidence="1">
    <location>
        <begin position="1"/>
        <end position="25"/>
    </location>
</feature>
<dbReference type="EMBL" id="CAMXCT020004213">
    <property type="protein sequence ID" value="CAL1161522.1"/>
    <property type="molecule type" value="Genomic_DNA"/>
</dbReference>
<protein>
    <recommendedName>
        <fullName evidence="5">SAP domain-containing protein</fullName>
    </recommendedName>
</protein>
<gene>
    <name evidence="2" type="ORF">C1SCF055_LOCUS33617</name>
</gene>
<evidence type="ECO:0008006" key="5">
    <source>
        <dbReference type="Google" id="ProtNLM"/>
    </source>
</evidence>
<organism evidence="2">
    <name type="scientific">Cladocopium goreaui</name>
    <dbReference type="NCBI Taxonomy" id="2562237"/>
    <lineage>
        <taxon>Eukaryota</taxon>
        <taxon>Sar</taxon>
        <taxon>Alveolata</taxon>
        <taxon>Dinophyceae</taxon>
        <taxon>Suessiales</taxon>
        <taxon>Symbiodiniaceae</taxon>
        <taxon>Cladocopium</taxon>
    </lineage>
</organism>
<proteinExistence type="predicted"/>
<dbReference type="Proteomes" id="UP001152797">
    <property type="component" value="Unassembled WGS sequence"/>
</dbReference>
<dbReference type="AlphaFoldDB" id="A0A9P1DET2"/>
<evidence type="ECO:0000313" key="2">
    <source>
        <dbReference type="EMBL" id="CAI4008147.1"/>
    </source>
</evidence>
<evidence type="ECO:0000256" key="1">
    <source>
        <dbReference type="SAM" id="MobiDB-lite"/>
    </source>
</evidence>
<dbReference type="EMBL" id="CAMXCT030004213">
    <property type="protein sequence ID" value="CAL4795459.1"/>
    <property type="molecule type" value="Genomic_DNA"/>
</dbReference>
<evidence type="ECO:0000313" key="3">
    <source>
        <dbReference type="EMBL" id="CAL4795459.1"/>
    </source>
</evidence>
<reference evidence="2" key="1">
    <citation type="submission" date="2022-10" db="EMBL/GenBank/DDBJ databases">
        <authorList>
            <person name="Chen Y."/>
            <person name="Dougan E. K."/>
            <person name="Chan C."/>
            <person name="Rhodes N."/>
            <person name="Thang M."/>
        </authorList>
    </citation>
    <scope>NUCLEOTIDE SEQUENCE</scope>
</reference>